<dbReference type="AlphaFoldDB" id="A0AAD7PPV5"/>
<organism evidence="1 2">
    <name type="scientific">Quillaja saponaria</name>
    <name type="common">Soap bark tree</name>
    <dbReference type="NCBI Taxonomy" id="32244"/>
    <lineage>
        <taxon>Eukaryota</taxon>
        <taxon>Viridiplantae</taxon>
        <taxon>Streptophyta</taxon>
        <taxon>Embryophyta</taxon>
        <taxon>Tracheophyta</taxon>
        <taxon>Spermatophyta</taxon>
        <taxon>Magnoliopsida</taxon>
        <taxon>eudicotyledons</taxon>
        <taxon>Gunneridae</taxon>
        <taxon>Pentapetalae</taxon>
        <taxon>rosids</taxon>
        <taxon>fabids</taxon>
        <taxon>Fabales</taxon>
        <taxon>Quillajaceae</taxon>
        <taxon>Quillaja</taxon>
    </lineage>
</organism>
<evidence type="ECO:0000313" key="1">
    <source>
        <dbReference type="EMBL" id="KAJ7962729.1"/>
    </source>
</evidence>
<name>A0AAD7PPV5_QUISA</name>
<sequence>MSTQSTSSLIPLPLYFSSGFPLVYGYGDSIAGTSLQSLPTESPTMLLLEGCRTRHTGTSCWGSSKCFWSHWFGRTYWHSTVPAAFVFGSSWTNWQSLFANTRFIGSLDYMISIPAHGAAIGAWLGHGQCHSTGNGHGRNGLFV</sequence>
<dbReference type="EMBL" id="JARAOO010000007">
    <property type="protein sequence ID" value="KAJ7962729.1"/>
    <property type="molecule type" value="Genomic_DNA"/>
</dbReference>
<gene>
    <name evidence="1" type="ORF">O6P43_017916</name>
</gene>
<dbReference type="Proteomes" id="UP001163823">
    <property type="component" value="Chromosome 7"/>
</dbReference>
<comment type="caution">
    <text evidence="1">The sequence shown here is derived from an EMBL/GenBank/DDBJ whole genome shotgun (WGS) entry which is preliminary data.</text>
</comment>
<protein>
    <submittedName>
        <fullName evidence="1">Phosphatidylinositol-glycan biosynthesis class F protein</fullName>
    </submittedName>
</protein>
<evidence type="ECO:0000313" key="2">
    <source>
        <dbReference type="Proteomes" id="UP001163823"/>
    </source>
</evidence>
<keyword evidence="2" id="KW-1185">Reference proteome</keyword>
<reference evidence="1" key="1">
    <citation type="journal article" date="2023" name="Science">
        <title>Elucidation of the pathway for biosynthesis of saponin adjuvants from the soapbark tree.</title>
        <authorList>
            <person name="Reed J."/>
            <person name="Orme A."/>
            <person name="El-Demerdash A."/>
            <person name="Owen C."/>
            <person name="Martin L.B.B."/>
            <person name="Misra R.C."/>
            <person name="Kikuchi S."/>
            <person name="Rejzek M."/>
            <person name="Martin A.C."/>
            <person name="Harkess A."/>
            <person name="Leebens-Mack J."/>
            <person name="Louveau T."/>
            <person name="Stephenson M.J."/>
            <person name="Osbourn A."/>
        </authorList>
    </citation>
    <scope>NUCLEOTIDE SEQUENCE</scope>
    <source>
        <strain evidence="1">S10</strain>
    </source>
</reference>
<dbReference type="KEGG" id="qsa:O6P43_017916"/>
<proteinExistence type="predicted"/>
<accession>A0AAD7PPV5</accession>